<proteinExistence type="inferred from homology"/>
<dbReference type="InterPro" id="IPR023997">
    <property type="entry name" value="TonB-dep_OMP_SusC/RagA_CS"/>
</dbReference>
<dbReference type="InterPro" id="IPR023996">
    <property type="entry name" value="TonB-dep_OMP_SusC/RagA"/>
</dbReference>
<feature type="chain" id="PRO_5019237699" evidence="2">
    <location>
        <begin position="24"/>
        <end position="995"/>
    </location>
</feature>
<gene>
    <name evidence="4" type="ORF">DW888_10575</name>
</gene>
<keyword evidence="1" id="KW-0472">Membrane</keyword>
<dbReference type="SUPFAM" id="SSF56935">
    <property type="entry name" value="Porins"/>
    <property type="match status" value="1"/>
</dbReference>
<dbReference type="Proteomes" id="UP000284379">
    <property type="component" value="Unassembled WGS sequence"/>
</dbReference>
<name>A0A413VPS2_9BACE</name>
<organism evidence="4 5">
    <name type="scientific">Bacteroides nordii</name>
    <dbReference type="NCBI Taxonomy" id="291645"/>
    <lineage>
        <taxon>Bacteria</taxon>
        <taxon>Pseudomonadati</taxon>
        <taxon>Bacteroidota</taxon>
        <taxon>Bacteroidia</taxon>
        <taxon>Bacteroidales</taxon>
        <taxon>Bacteroidaceae</taxon>
        <taxon>Bacteroides</taxon>
    </lineage>
</organism>
<evidence type="ECO:0000313" key="5">
    <source>
        <dbReference type="Proteomes" id="UP000284379"/>
    </source>
</evidence>
<dbReference type="InterPro" id="IPR037066">
    <property type="entry name" value="Plug_dom_sf"/>
</dbReference>
<keyword evidence="1" id="KW-1134">Transmembrane beta strand</keyword>
<keyword evidence="2" id="KW-0732">Signal</keyword>
<evidence type="ECO:0000256" key="1">
    <source>
        <dbReference type="PROSITE-ProRule" id="PRU01360"/>
    </source>
</evidence>
<comment type="caution">
    <text evidence="4">The sequence shown here is derived from an EMBL/GenBank/DDBJ whole genome shotgun (WGS) entry which is preliminary data.</text>
</comment>
<dbReference type="AlphaFoldDB" id="A0A413VPS2"/>
<keyword evidence="1" id="KW-0812">Transmembrane</keyword>
<evidence type="ECO:0000256" key="2">
    <source>
        <dbReference type="SAM" id="SignalP"/>
    </source>
</evidence>
<protein>
    <submittedName>
        <fullName evidence="4">SusC/RagA family TonB-linked outer membrane protein</fullName>
    </submittedName>
</protein>
<dbReference type="EMBL" id="QSGO01000006">
    <property type="protein sequence ID" value="RHB35571.1"/>
    <property type="molecule type" value="Genomic_DNA"/>
</dbReference>
<feature type="signal peptide" evidence="2">
    <location>
        <begin position="1"/>
        <end position="23"/>
    </location>
</feature>
<keyword evidence="1" id="KW-0998">Cell outer membrane</keyword>
<dbReference type="InterPro" id="IPR039426">
    <property type="entry name" value="TonB-dep_rcpt-like"/>
</dbReference>
<sequence>MKRFIYLCTFLCALLLSVMPVKAQKTQKSSTVTVEGIVVDENNVPMPGITVNVQEKQTDAVTDEDGKFYMLLDPSDVLVVNLKGYRPVVTRLNNQSVYTLKLVKYMTHEDEMIGVSYGEQSKRSMTSAVSSIGTDVIEKNTVTSIEQAMNGTLSGLYSLKNGGEKFGKSNYTFYVRGMATNANAKPLILVDDIEANIDLMDFNEVESISVLKDASALAMYGMRGANGVILIKTKHGSEVKHSINVDIRAGFQTTERMSDRLNAYQYTTLYNEALRNDGSAPIYNPDMYLRADRDSYLYPDENYKDRFIGKNSPFQHYNFSASGGNGLARYFVTAGYMKQEGIFKDAAANNTYERFNYRSNLDINPIKGMLFNILVSAAIDKSSAANTGSEVPSATNSVFNTLMTLPANAFPMFNKNGSLGGTSEYQTNPYGLLNRHGYRKDESRLLNVQVKGKYDLDMLLPGLSVDAYYGFENFNMQYLSINNTYAVFQENADGTYTQFGKDEYKNSRKSEMMGGFYRYNTLGAGVNYNHTFGDVHDLAVRLFYNHSSETVPGDNPDYKYQGLAMRAQYGFNKRYYAEVTASYQGSSNYKSGKRTGLFPAIGLAWIASDEKWLQSAEAIDFLKFRASYGINGNDQTGGRRFPYRQEFTSSGGYAFGNPNGSTDGSQEGTLANPNETWEKSYKLNVGFDLELWKGLSLTMNYFNEKRRDVLVDYSNIVPSLIGIGLSKYNGGSIDNQGIDLNILYNKQYKDGGFFIGGNMVWAKNKIIDLKEVAYKYAHQYRKGHSIGTQFGFQTNGLYTNADQLVNAPTGSFGAPVLGDIIYKNQSPEDDNVIDESDKVALGNTLPEIIFGATLGGNYKGFDIQCNLEGSALFSTFYTPNKFTPYAYENRWNPANPTVQTAYPGLSISRDYNTQTSDFWEKKTSMLRISSAEVGYTFPKQLVRKIFLSSLRLYVNANNLFTFSNAIDGRNPEAMNAGYSEYPLLRTFSVGISIKL</sequence>
<accession>A0A413VPS2</accession>
<dbReference type="InterPro" id="IPR008969">
    <property type="entry name" value="CarboxyPept-like_regulatory"/>
</dbReference>
<keyword evidence="1" id="KW-0813">Transport</keyword>
<dbReference type="PROSITE" id="PS52016">
    <property type="entry name" value="TONB_DEPENDENT_REC_3"/>
    <property type="match status" value="1"/>
</dbReference>
<evidence type="ECO:0000259" key="3">
    <source>
        <dbReference type="Pfam" id="PF07715"/>
    </source>
</evidence>
<reference evidence="4 5" key="1">
    <citation type="submission" date="2018-08" db="EMBL/GenBank/DDBJ databases">
        <title>A genome reference for cultivated species of the human gut microbiota.</title>
        <authorList>
            <person name="Zou Y."/>
            <person name="Xue W."/>
            <person name="Luo G."/>
        </authorList>
    </citation>
    <scope>NUCLEOTIDE SEQUENCE [LARGE SCALE GENOMIC DNA]</scope>
    <source>
        <strain evidence="4 5">AM40-30BH</strain>
    </source>
</reference>
<dbReference type="Pfam" id="PF13715">
    <property type="entry name" value="CarbopepD_reg_2"/>
    <property type="match status" value="1"/>
</dbReference>
<evidence type="ECO:0000313" key="4">
    <source>
        <dbReference type="EMBL" id="RHB35571.1"/>
    </source>
</evidence>
<dbReference type="Pfam" id="PF07715">
    <property type="entry name" value="Plug"/>
    <property type="match status" value="1"/>
</dbReference>
<dbReference type="Gene3D" id="2.170.130.10">
    <property type="entry name" value="TonB-dependent receptor, plug domain"/>
    <property type="match status" value="1"/>
</dbReference>
<dbReference type="NCBIfam" id="TIGR04056">
    <property type="entry name" value="OMP_RagA_SusC"/>
    <property type="match status" value="1"/>
</dbReference>
<dbReference type="Gene3D" id="2.60.40.1120">
    <property type="entry name" value="Carboxypeptidase-like, regulatory domain"/>
    <property type="match status" value="1"/>
</dbReference>
<dbReference type="SUPFAM" id="SSF49464">
    <property type="entry name" value="Carboxypeptidase regulatory domain-like"/>
    <property type="match status" value="1"/>
</dbReference>
<dbReference type="NCBIfam" id="TIGR04057">
    <property type="entry name" value="SusC_RagA_signa"/>
    <property type="match status" value="1"/>
</dbReference>
<comment type="subcellular location">
    <subcellularLocation>
        <location evidence="1">Cell outer membrane</location>
        <topology evidence="1">Multi-pass membrane protein</topology>
    </subcellularLocation>
</comment>
<comment type="similarity">
    <text evidence="1">Belongs to the TonB-dependent receptor family.</text>
</comment>
<dbReference type="InterPro" id="IPR012910">
    <property type="entry name" value="Plug_dom"/>
</dbReference>
<feature type="domain" description="TonB-dependent receptor plug" evidence="3">
    <location>
        <begin position="122"/>
        <end position="228"/>
    </location>
</feature>
<dbReference type="RefSeq" id="WP_002558468.1">
    <property type="nucleotide sequence ID" value="NZ_CABJFV010000006.1"/>
</dbReference>
<dbReference type="GO" id="GO:0009279">
    <property type="term" value="C:cell outer membrane"/>
    <property type="evidence" value="ECO:0007669"/>
    <property type="project" value="UniProtKB-SubCell"/>
</dbReference>